<proteinExistence type="predicted"/>
<sequence length="184" mass="18966">MADARRLDDAAIARCLTRADELLGQVEAAPGPTARAALEAVRVLTELYGEALARVLDRAGPPLVESLAGDDLVGHLLVLHGIHPDPVDRRVARAVEALRPAVRERGGELELAGVEGGVARYRLTVKGCGSAAAGVEEAVREAVLAAAPELAGAERVPEGPPPPAFVPLDVVTRRPAAVGPGEPA</sequence>
<dbReference type="Gene3D" id="3.30.300.130">
    <property type="entry name" value="Fe-S cluster assembly (FSCA)"/>
    <property type="match status" value="1"/>
</dbReference>
<comment type="caution">
    <text evidence="1">The sequence shown here is derived from an EMBL/GenBank/DDBJ whole genome shotgun (WGS) entry which is preliminary data.</text>
</comment>
<protein>
    <recommendedName>
        <fullName evidence="3">NIF system FeS cluster assembly NifU C-terminal domain-containing protein</fullName>
    </recommendedName>
</protein>
<keyword evidence="2" id="KW-1185">Reference proteome</keyword>
<accession>A0A919B974</accession>
<dbReference type="InterPro" id="IPR034904">
    <property type="entry name" value="FSCA_dom_sf"/>
</dbReference>
<reference evidence="1" key="2">
    <citation type="submission" date="2020-09" db="EMBL/GenBank/DDBJ databases">
        <authorList>
            <person name="Sun Q."/>
            <person name="Ohkuma M."/>
        </authorList>
    </citation>
    <scope>NUCLEOTIDE SEQUENCE</scope>
    <source>
        <strain evidence="1">JCM 4059</strain>
    </source>
</reference>
<dbReference type="Proteomes" id="UP000638313">
    <property type="component" value="Unassembled WGS sequence"/>
</dbReference>
<gene>
    <name evidence="1" type="ORF">GCM10010218_61310</name>
</gene>
<dbReference type="RefSeq" id="WP_190133032.1">
    <property type="nucleotide sequence ID" value="NZ_BNBD01000021.1"/>
</dbReference>
<evidence type="ECO:0008006" key="3">
    <source>
        <dbReference type="Google" id="ProtNLM"/>
    </source>
</evidence>
<dbReference type="EMBL" id="BNBD01000021">
    <property type="protein sequence ID" value="GHF71815.1"/>
    <property type="molecule type" value="Genomic_DNA"/>
</dbReference>
<name>A0A919B974_9ACTN</name>
<organism evidence="1 2">
    <name type="scientific">Streptomyces mashuensis</name>
    <dbReference type="NCBI Taxonomy" id="33904"/>
    <lineage>
        <taxon>Bacteria</taxon>
        <taxon>Bacillati</taxon>
        <taxon>Actinomycetota</taxon>
        <taxon>Actinomycetes</taxon>
        <taxon>Kitasatosporales</taxon>
        <taxon>Streptomycetaceae</taxon>
        <taxon>Streptomyces</taxon>
    </lineage>
</organism>
<reference evidence="1" key="1">
    <citation type="journal article" date="2014" name="Int. J. Syst. Evol. Microbiol.">
        <title>Complete genome sequence of Corynebacterium casei LMG S-19264T (=DSM 44701T), isolated from a smear-ripened cheese.</title>
        <authorList>
            <consortium name="US DOE Joint Genome Institute (JGI-PGF)"/>
            <person name="Walter F."/>
            <person name="Albersmeier A."/>
            <person name="Kalinowski J."/>
            <person name="Ruckert C."/>
        </authorList>
    </citation>
    <scope>NUCLEOTIDE SEQUENCE</scope>
    <source>
        <strain evidence="1">JCM 4059</strain>
    </source>
</reference>
<evidence type="ECO:0000313" key="2">
    <source>
        <dbReference type="Proteomes" id="UP000638313"/>
    </source>
</evidence>
<dbReference type="SUPFAM" id="SSF117916">
    <property type="entry name" value="Fe-S cluster assembly (FSCA) domain-like"/>
    <property type="match status" value="1"/>
</dbReference>
<evidence type="ECO:0000313" key="1">
    <source>
        <dbReference type="EMBL" id="GHF71815.1"/>
    </source>
</evidence>
<dbReference type="AlphaFoldDB" id="A0A919B974"/>